<dbReference type="AlphaFoldDB" id="A0AAE9ZYV6"/>
<evidence type="ECO:0000313" key="1">
    <source>
        <dbReference type="EMBL" id="WED65168.1"/>
    </source>
</evidence>
<name>A0AAE9ZYV6_9BACT</name>
<dbReference type="EMBL" id="CP119075">
    <property type="protein sequence ID" value="WED65168.1"/>
    <property type="molecule type" value="Genomic_DNA"/>
</dbReference>
<accession>A0AAE9ZYV6</accession>
<reference evidence="1" key="1">
    <citation type="submission" date="2023-03" db="EMBL/GenBank/DDBJ databases">
        <title>Lomoglobus Profundus gen. nov., sp. nov., a novel member of the phylum Verrucomicrobia, isolated from deep-marine sediment of South China Sea.</title>
        <authorList>
            <person name="Ahmad T."/>
            <person name="Ishaq S.E."/>
            <person name="Wang F."/>
        </authorList>
    </citation>
    <scope>NUCLEOTIDE SEQUENCE</scope>
    <source>
        <strain evidence="1">LMO-M01</strain>
    </source>
</reference>
<gene>
    <name evidence="1" type="ORF">PXH66_22755</name>
</gene>
<protein>
    <submittedName>
        <fullName evidence="1">Uncharacterized protein</fullName>
    </submittedName>
</protein>
<evidence type="ECO:0000313" key="2">
    <source>
        <dbReference type="Proteomes" id="UP001218638"/>
    </source>
</evidence>
<keyword evidence="2" id="KW-1185">Reference proteome</keyword>
<dbReference type="KEGG" id="slom:PXH66_22755"/>
<organism evidence="1 2">
    <name type="scientific">Synoicihabitans lomoniglobus</name>
    <dbReference type="NCBI Taxonomy" id="2909285"/>
    <lineage>
        <taxon>Bacteria</taxon>
        <taxon>Pseudomonadati</taxon>
        <taxon>Verrucomicrobiota</taxon>
        <taxon>Opitutia</taxon>
        <taxon>Opitutales</taxon>
        <taxon>Opitutaceae</taxon>
        <taxon>Synoicihabitans</taxon>
    </lineage>
</organism>
<dbReference type="Proteomes" id="UP001218638">
    <property type="component" value="Chromosome"/>
</dbReference>
<sequence length="472" mass="52312">MKVPRITPLLWALALPLIAQEEAKPYRLFVGVDLNVTREEAKIPVEALRRHEVVVAPAHGDRIPLRDVPHFGWTRTTKISRAPVTISNFQRHATYSLRNDKAMKWMQSQNQMAVYQQEKADVARLANSDAQRHQAVRRQIYAYQEETYRIWREWEQNVDPSLPDYQPGGRDGMSFSDIDPAAGEVEALLVAANETAAAVATDLDRTYVETSGVNGDPFFEERTQDALGQGDEDVLELTFEIASREPIADAYLVVMGNVMQAGQEGIVTFHQNVGAIGPKPRKIKVRKTGFAPGFTISDVNLHLYTHGQEIATNRSERNVALTRDQAREFLLLSHIAEHPLDTITPQPVWTLAPAVLLAAKSGASYDHPVVATIDSDGSVISIHQTEEIAQAFLAELVDAAKVRRKATPVKTPSTFADAVRVRDADDETAFDQTGQLPPQVVAAMREMIFLPALELGVPIVGTAKVNLVDFFK</sequence>
<dbReference type="RefSeq" id="WP_330929555.1">
    <property type="nucleotide sequence ID" value="NZ_CP119075.1"/>
</dbReference>
<proteinExistence type="predicted"/>